<dbReference type="Gene3D" id="3.40.50.720">
    <property type="entry name" value="NAD(P)-binding Rossmann-like Domain"/>
    <property type="match status" value="1"/>
</dbReference>
<evidence type="ECO:0000313" key="9">
    <source>
        <dbReference type="Proteomes" id="UP001168528"/>
    </source>
</evidence>
<gene>
    <name evidence="8" type="ORF">Q0590_22515</name>
</gene>
<dbReference type="PANTHER" id="PTHR10491">
    <property type="entry name" value="DTDP-4-DEHYDRORHAMNOSE REDUCTASE"/>
    <property type="match status" value="1"/>
</dbReference>
<comment type="function">
    <text evidence="6">Catalyzes the reduction of dTDP-6-deoxy-L-lyxo-4-hexulose to yield dTDP-L-rhamnose.</text>
</comment>
<dbReference type="Proteomes" id="UP001168528">
    <property type="component" value="Unassembled WGS sequence"/>
</dbReference>
<evidence type="ECO:0000259" key="7">
    <source>
        <dbReference type="Pfam" id="PF04321"/>
    </source>
</evidence>
<evidence type="ECO:0000256" key="5">
    <source>
        <dbReference type="ARBA" id="ARBA00048200"/>
    </source>
</evidence>
<comment type="catalytic activity">
    <reaction evidence="5">
        <text>dTDP-beta-L-rhamnose + NADP(+) = dTDP-4-dehydro-beta-L-rhamnose + NADPH + H(+)</text>
        <dbReference type="Rhea" id="RHEA:21796"/>
        <dbReference type="ChEBI" id="CHEBI:15378"/>
        <dbReference type="ChEBI" id="CHEBI:57510"/>
        <dbReference type="ChEBI" id="CHEBI:57783"/>
        <dbReference type="ChEBI" id="CHEBI:58349"/>
        <dbReference type="ChEBI" id="CHEBI:62830"/>
        <dbReference type="EC" id="1.1.1.133"/>
    </reaction>
</comment>
<protein>
    <recommendedName>
        <fullName evidence="4 6">dTDP-4-dehydrorhamnose reductase</fullName>
        <ecNumber evidence="3 6">1.1.1.133</ecNumber>
    </recommendedName>
</protein>
<evidence type="ECO:0000256" key="2">
    <source>
        <dbReference type="ARBA" id="ARBA00010944"/>
    </source>
</evidence>
<dbReference type="EC" id="1.1.1.133" evidence="3 6"/>
<dbReference type="CDD" id="cd05254">
    <property type="entry name" value="dTDP_HR_like_SDR_e"/>
    <property type="match status" value="1"/>
</dbReference>
<proteinExistence type="inferred from homology"/>
<organism evidence="8 9">
    <name type="scientific">Rhodocytophaga aerolata</name>
    <dbReference type="NCBI Taxonomy" id="455078"/>
    <lineage>
        <taxon>Bacteria</taxon>
        <taxon>Pseudomonadati</taxon>
        <taxon>Bacteroidota</taxon>
        <taxon>Cytophagia</taxon>
        <taxon>Cytophagales</taxon>
        <taxon>Rhodocytophagaceae</taxon>
        <taxon>Rhodocytophaga</taxon>
    </lineage>
</organism>
<dbReference type="InterPro" id="IPR005913">
    <property type="entry name" value="dTDP_dehydrorham_reduct"/>
</dbReference>
<comment type="caution">
    <text evidence="8">The sequence shown here is derived from an EMBL/GenBank/DDBJ whole genome shotgun (WGS) entry which is preliminary data.</text>
</comment>
<dbReference type="RefSeq" id="WP_302039869.1">
    <property type="nucleotide sequence ID" value="NZ_JAUKPO010000016.1"/>
</dbReference>
<evidence type="ECO:0000313" key="8">
    <source>
        <dbReference type="EMBL" id="MDO1449067.1"/>
    </source>
</evidence>
<keyword evidence="9" id="KW-1185">Reference proteome</keyword>
<evidence type="ECO:0000256" key="6">
    <source>
        <dbReference type="RuleBase" id="RU364082"/>
    </source>
</evidence>
<name>A0ABT8RE99_9BACT</name>
<evidence type="ECO:0000256" key="3">
    <source>
        <dbReference type="ARBA" id="ARBA00012929"/>
    </source>
</evidence>
<reference evidence="8" key="1">
    <citation type="submission" date="2023-07" db="EMBL/GenBank/DDBJ databases">
        <title>The genome sequence of Rhodocytophaga aerolata KACC 12507.</title>
        <authorList>
            <person name="Zhang X."/>
        </authorList>
    </citation>
    <scope>NUCLEOTIDE SEQUENCE</scope>
    <source>
        <strain evidence="8">KACC 12507</strain>
    </source>
</reference>
<evidence type="ECO:0000256" key="4">
    <source>
        <dbReference type="ARBA" id="ARBA00017099"/>
    </source>
</evidence>
<evidence type="ECO:0000256" key="1">
    <source>
        <dbReference type="ARBA" id="ARBA00004781"/>
    </source>
</evidence>
<accession>A0ABT8RE99</accession>
<dbReference type="InterPro" id="IPR036291">
    <property type="entry name" value="NAD(P)-bd_dom_sf"/>
</dbReference>
<dbReference type="SUPFAM" id="SSF51735">
    <property type="entry name" value="NAD(P)-binding Rossmann-fold domains"/>
    <property type="match status" value="1"/>
</dbReference>
<keyword evidence="6" id="KW-0521">NADP</keyword>
<dbReference type="EMBL" id="JAUKPO010000016">
    <property type="protein sequence ID" value="MDO1449067.1"/>
    <property type="molecule type" value="Genomic_DNA"/>
</dbReference>
<dbReference type="InterPro" id="IPR029903">
    <property type="entry name" value="RmlD-like-bd"/>
</dbReference>
<dbReference type="Pfam" id="PF04321">
    <property type="entry name" value="RmlD_sub_bind"/>
    <property type="match status" value="1"/>
</dbReference>
<comment type="pathway">
    <text evidence="1 6">Carbohydrate biosynthesis; dTDP-L-rhamnose biosynthesis.</text>
</comment>
<dbReference type="PANTHER" id="PTHR10491:SF4">
    <property type="entry name" value="METHIONINE ADENOSYLTRANSFERASE 2 SUBUNIT BETA"/>
    <property type="match status" value="1"/>
</dbReference>
<keyword evidence="6" id="KW-0560">Oxidoreductase</keyword>
<feature type="domain" description="RmlD-like substrate binding" evidence="7">
    <location>
        <begin position="3"/>
        <end position="298"/>
    </location>
</feature>
<sequence length="303" mass="33934">MKKILITGSNGLLGQKLVALLADKATYQVIAIAKGTNRLQSSTAYTYQSIDVTDQEQVESLIAREKPEFVIHTAAMTNVDQCETQKEACWQLNVTAVEFLVKACRKHHCFLVHLSTDFIFDGENGPYTEEAPANPINYYGQSKLAAEQLVTSSDIRWAIIRTVLVYGIVQDMSRNNIILWVKKSLEEKKTIQVVTDQWRTPTLAEDLAMGCYLIIEQEAEGIFNIAGKELLSPYQMALQTASYFHLDASYINEADSSTFSQPARRPLKTGLLINKAQQQLQFRPHSFTDGIAKIAAQVQTHSL</sequence>
<comment type="similarity">
    <text evidence="2 6">Belongs to the dTDP-4-dehydrorhamnose reductase family.</text>
</comment>